<dbReference type="OMA" id="HIHYVTD"/>
<dbReference type="PROSITE" id="PS51352">
    <property type="entry name" value="THIOREDOXIN_2"/>
    <property type="match status" value="1"/>
</dbReference>
<evidence type="ECO:0000256" key="1">
    <source>
        <dbReference type="ARBA" id="ARBA00023157"/>
    </source>
</evidence>
<feature type="active site" description="Nucleophile" evidence="3">
    <location>
        <position position="33"/>
    </location>
</feature>
<organism evidence="6">
    <name type="scientific">Fonticula alba</name>
    <name type="common">Slime mold</name>
    <dbReference type="NCBI Taxonomy" id="691883"/>
    <lineage>
        <taxon>Eukaryota</taxon>
        <taxon>Rotosphaerida</taxon>
        <taxon>Fonticulaceae</taxon>
        <taxon>Fonticula</taxon>
    </lineage>
</organism>
<dbReference type="eggNOG" id="KOG0907">
    <property type="taxonomic scope" value="Eukaryota"/>
</dbReference>
<dbReference type="InterPro" id="IPR005746">
    <property type="entry name" value="Thioredoxin"/>
</dbReference>
<dbReference type="GO" id="GO:0015035">
    <property type="term" value="F:protein-disulfide reductase activity"/>
    <property type="evidence" value="ECO:0007669"/>
    <property type="project" value="InterPro"/>
</dbReference>
<evidence type="ECO:0000256" key="3">
    <source>
        <dbReference type="PIRSR" id="PIRSR000077-1"/>
    </source>
</evidence>
<dbReference type="OrthoDB" id="2121326at2759"/>
<dbReference type="PIRSF" id="PIRSF000077">
    <property type="entry name" value="Thioredoxin"/>
    <property type="match status" value="1"/>
</dbReference>
<evidence type="ECO:0000259" key="5">
    <source>
        <dbReference type="PROSITE" id="PS51352"/>
    </source>
</evidence>
<dbReference type="SUPFAM" id="SSF52833">
    <property type="entry name" value="Thioredoxin-like"/>
    <property type="match status" value="1"/>
</dbReference>
<feature type="site" description="Contributes to redox potential value" evidence="3">
    <location>
        <position position="32"/>
    </location>
</feature>
<dbReference type="EMBL" id="KB932207">
    <property type="protein sequence ID" value="KCV69131.1"/>
    <property type="molecule type" value="Genomic_DNA"/>
</dbReference>
<evidence type="ECO:0000256" key="4">
    <source>
        <dbReference type="PIRSR" id="PIRSR000077-4"/>
    </source>
</evidence>
<dbReference type="InterPro" id="IPR036249">
    <property type="entry name" value="Thioredoxin-like_sf"/>
</dbReference>
<comment type="similarity">
    <text evidence="2">Belongs to the thioredoxin family.</text>
</comment>
<keyword evidence="4" id="KW-0676">Redox-active center</keyword>
<name>A0A058Z4S5_FONAL</name>
<dbReference type="GeneID" id="20529271"/>
<feature type="site" description="Contributes to redox potential value" evidence="3">
    <location>
        <position position="31"/>
    </location>
</feature>
<dbReference type="Pfam" id="PF00085">
    <property type="entry name" value="Thioredoxin"/>
    <property type="match status" value="1"/>
</dbReference>
<feature type="site" description="Deprotonates C-terminal active site Cys" evidence="3">
    <location>
        <position position="24"/>
    </location>
</feature>
<keyword evidence="7" id="KW-1185">Reference proteome</keyword>
<feature type="domain" description="Thioredoxin" evidence="5">
    <location>
        <begin position="1"/>
        <end position="105"/>
    </location>
</feature>
<dbReference type="STRING" id="691883.A0A058Z4S5"/>
<accession>A0A058Z4S5</accession>
<protein>
    <recommendedName>
        <fullName evidence="2">Thioredoxin</fullName>
    </recommendedName>
</protein>
<feature type="disulfide bond" description="Redox-active" evidence="4">
    <location>
        <begin position="30"/>
        <end position="33"/>
    </location>
</feature>
<dbReference type="Gene3D" id="3.40.30.10">
    <property type="entry name" value="Glutaredoxin"/>
    <property type="match status" value="1"/>
</dbReference>
<proteinExistence type="inferred from homology"/>
<dbReference type="CDD" id="cd02947">
    <property type="entry name" value="TRX_family"/>
    <property type="match status" value="1"/>
</dbReference>
<evidence type="ECO:0000313" key="6">
    <source>
        <dbReference type="EMBL" id="KCV69131.1"/>
    </source>
</evidence>
<dbReference type="PANTHER" id="PTHR46115">
    <property type="entry name" value="THIOREDOXIN-LIKE PROTEIN 1"/>
    <property type="match status" value="1"/>
</dbReference>
<dbReference type="InterPro" id="IPR017937">
    <property type="entry name" value="Thioredoxin_CS"/>
</dbReference>
<evidence type="ECO:0000256" key="2">
    <source>
        <dbReference type="PIRNR" id="PIRNR000077"/>
    </source>
</evidence>
<feature type="active site" description="Nucleophile" evidence="3">
    <location>
        <position position="30"/>
    </location>
</feature>
<dbReference type="InterPro" id="IPR013766">
    <property type="entry name" value="Thioredoxin_domain"/>
</dbReference>
<dbReference type="AlphaFoldDB" id="A0A058Z4S5"/>
<gene>
    <name evidence="6" type="ORF">H696_04546</name>
</gene>
<reference evidence="6" key="1">
    <citation type="submission" date="2013-04" db="EMBL/GenBank/DDBJ databases">
        <title>The Genome Sequence of Fonticula alba ATCC 38817.</title>
        <authorList>
            <consortium name="The Broad Institute Genomics Platform"/>
            <person name="Russ C."/>
            <person name="Cuomo C."/>
            <person name="Burger G."/>
            <person name="Gray M.W."/>
            <person name="Holland P.W.H."/>
            <person name="King N."/>
            <person name="Lang F.B.F."/>
            <person name="Roger A.J."/>
            <person name="Ruiz-Trillo I."/>
            <person name="Brown M."/>
            <person name="Walker B."/>
            <person name="Young S."/>
            <person name="Zeng Q."/>
            <person name="Gargeya S."/>
            <person name="Fitzgerald M."/>
            <person name="Haas B."/>
            <person name="Abouelleil A."/>
            <person name="Allen A.W."/>
            <person name="Alvarado L."/>
            <person name="Arachchi H.M."/>
            <person name="Berlin A.M."/>
            <person name="Chapman S.B."/>
            <person name="Gainer-Dewar J."/>
            <person name="Goldberg J."/>
            <person name="Griggs A."/>
            <person name="Gujja S."/>
            <person name="Hansen M."/>
            <person name="Howarth C."/>
            <person name="Imamovic A."/>
            <person name="Ireland A."/>
            <person name="Larimer J."/>
            <person name="McCowan C."/>
            <person name="Murphy C."/>
            <person name="Pearson M."/>
            <person name="Poon T.W."/>
            <person name="Priest M."/>
            <person name="Roberts A."/>
            <person name="Saif S."/>
            <person name="Shea T."/>
            <person name="Sisk P."/>
            <person name="Sykes S."/>
            <person name="Wortman J."/>
            <person name="Nusbaum C."/>
            <person name="Birren B."/>
        </authorList>
    </citation>
    <scope>NUCLEOTIDE SEQUENCE [LARGE SCALE GENOMIC DNA]</scope>
    <source>
        <strain evidence="6">ATCC 38817</strain>
    </source>
</reference>
<keyword evidence="1 4" id="KW-1015">Disulfide bond</keyword>
<dbReference type="Proteomes" id="UP000030693">
    <property type="component" value="Unassembled WGS sequence"/>
</dbReference>
<sequence length="105" mass="11624">MLASFNSIAELEALLAKPNLTVVDFTATWCGPCRMIGPIFERFSGQYTDVTFVKLDIDDPAYTSFVQKHNVTSLPTFIFFKNGQAVARFSGADAGTLKRHIEANM</sequence>
<dbReference type="RefSeq" id="XP_009496702.1">
    <property type="nucleotide sequence ID" value="XM_009498427.1"/>
</dbReference>
<dbReference type="PRINTS" id="PR00421">
    <property type="entry name" value="THIOREDOXIN"/>
</dbReference>
<dbReference type="FunFam" id="3.40.30.10:FF:000245">
    <property type="entry name" value="Thioredoxin"/>
    <property type="match status" value="1"/>
</dbReference>
<dbReference type="PROSITE" id="PS00194">
    <property type="entry name" value="THIOREDOXIN_1"/>
    <property type="match status" value="1"/>
</dbReference>
<evidence type="ECO:0000313" key="7">
    <source>
        <dbReference type="Proteomes" id="UP000030693"/>
    </source>
</evidence>